<reference evidence="1 3" key="2">
    <citation type="journal article" date="2016" name="Genome Announc.">
        <title>Genome Sequence of Nitrosomonas communis Strain Nm2, a Mesophilic Ammonia-Oxidizing Bacterium Isolated from Mediterranean Soil.</title>
        <authorList>
            <person name="Kozlowski J.A."/>
            <person name="Kits K.D."/>
            <person name="Stein L.Y."/>
        </authorList>
    </citation>
    <scope>NUCLEOTIDE SEQUENCE [LARGE SCALE GENOMIC DNA]</scope>
    <source>
        <strain evidence="1 3">Nm2</strain>
    </source>
</reference>
<evidence type="ECO:0008006" key="5">
    <source>
        <dbReference type="Google" id="ProtNLM"/>
    </source>
</evidence>
<reference evidence="2 4" key="3">
    <citation type="submission" date="2019-07" db="EMBL/GenBank/DDBJ databases">
        <title>Active sludge and wastewater microbial communities from Klosterneuburg, Austria.</title>
        <authorList>
            <person name="Wagner M."/>
        </authorList>
    </citation>
    <scope>NUCLEOTIDE SEQUENCE [LARGE SCALE GENOMIC DNA]</scope>
    <source>
        <strain evidence="2 4">Nm2</strain>
    </source>
</reference>
<evidence type="ECO:0000313" key="4">
    <source>
        <dbReference type="Proteomes" id="UP000324176"/>
    </source>
</evidence>
<evidence type="ECO:0000313" key="3">
    <source>
        <dbReference type="Proteomes" id="UP000034156"/>
    </source>
</evidence>
<dbReference type="EMBL" id="VNHT01000038">
    <property type="protein sequence ID" value="TYP84729.1"/>
    <property type="molecule type" value="Genomic_DNA"/>
</dbReference>
<dbReference type="AlphaFoldDB" id="A0A0F7KEQ9"/>
<organism evidence="1 3">
    <name type="scientific">Nitrosomonas communis</name>
    <dbReference type="NCBI Taxonomy" id="44574"/>
    <lineage>
        <taxon>Bacteria</taxon>
        <taxon>Pseudomonadati</taxon>
        <taxon>Pseudomonadota</taxon>
        <taxon>Betaproteobacteria</taxon>
        <taxon>Nitrosomonadales</taxon>
        <taxon>Nitrosomonadaceae</taxon>
        <taxon>Nitrosomonas</taxon>
    </lineage>
</organism>
<dbReference type="PATRIC" id="fig|44574.3.peg.1190"/>
<reference evidence="3" key="1">
    <citation type="submission" date="2015-05" db="EMBL/GenBank/DDBJ databases">
        <title>Draft genome of Nitrosomonas communis strain Nm2.</title>
        <authorList>
            <person name="Kozlowski J.A."/>
            <person name="Kits K.D."/>
            <person name="Stein L.Y."/>
        </authorList>
    </citation>
    <scope>NUCLEOTIDE SEQUENCE [LARGE SCALE GENOMIC DNA]</scope>
    <source>
        <strain evidence="3">Nm2</strain>
    </source>
</reference>
<evidence type="ECO:0000313" key="2">
    <source>
        <dbReference type="EMBL" id="TYP84729.1"/>
    </source>
</evidence>
<dbReference type="KEGG" id="nco:AAW31_04920"/>
<gene>
    <name evidence="1" type="ORF">AAW31_04920</name>
    <name evidence="2" type="ORF">BCL69_103839</name>
</gene>
<sequence length="124" mass="12156">MANTLLNKNYTAGGAINPYRIVKPGSNDGEVVQAAAATDSLMGVCESVGPASGERCDIVKSGIADLEFAGVVTRGGPVTSDADGKGVAAAPAAGANVRIIGFAEVTTAPGDIAPVLIAPGTMQG</sequence>
<protein>
    <recommendedName>
        <fullName evidence="5">DUF2190 domain-containing protein</fullName>
    </recommendedName>
</protein>
<evidence type="ECO:0000313" key="1">
    <source>
        <dbReference type="EMBL" id="AKH37294.1"/>
    </source>
</evidence>
<dbReference type="OrthoDB" id="9135576at2"/>
<dbReference type="RefSeq" id="WP_046849383.1">
    <property type="nucleotide sequence ID" value="NZ_CP011451.1"/>
</dbReference>
<dbReference type="Proteomes" id="UP000034156">
    <property type="component" value="Chromosome"/>
</dbReference>
<name>A0A0F7KEQ9_9PROT</name>
<proteinExistence type="predicted"/>
<dbReference type="Proteomes" id="UP000324176">
    <property type="component" value="Unassembled WGS sequence"/>
</dbReference>
<dbReference type="EMBL" id="CP011451">
    <property type="protein sequence ID" value="AKH37294.1"/>
    <property type="molecule type" value="Genomic_DNA"/>
</dbReference>
<accession>A0A0F7KEQ9</accession>
<keyword evidence="3" id="KW-1185">Reference proteome</keyword>